<dbReference type="AlphaFoldDB" id="A0A1I7X1W3"/>
<name>A0A1I7X1W3_HETBA</name>
<feature type="transmembrane region" description="Helical" evidence="1">
    <location>
        <begin position="732"/>
        <end position="750"/>
    </location>
</feature>
<proteinExistence type="predicted"/>
<dbReference type="Pfam" id="PF10350">
    <property type="entry name" value="DUF2428"/>
    <property type="match status" value="1"/>
</dbReference>
<feature type="transmembrane region" description="Helical" evidence="1">
    <location>
        <begin position="701"/>
        <end position="726"/>
    </location>
</feature>
<dbReference type="Proteomes" id="UP000095283">
    <property type="component" value="Unplaced"/>
</dbReference>
<reference evidence="4" key="1">
    <citation type="submission" date="2016-11" db="UniProtKB">
        <authorList>
            <consortium name="WormBaseParasite"/>
        </authorList>
    </citation>
    <scope>IDENTIFICATION</scope>
</reference>
<keyword evidence="1" id="KW-0472">Membrane</keyword>
<dbReference type="GO" id="GO:0005829">
    <property type="term" value="C:cytosol"/>
    <property type="evidence" value="ECO:0007669"/>
    <property type="project" value="TreeGrafter"/>
</dbReference>
<dbReference type="PANTHER" id="PTHR14387:SF7">
    <property type="entry name" value="THYROID ADENOMA-ASSOCIATED PROTEIN"/>
    <property type="match status" value="1"/>
</dbReference>
<dbReference type="WBParaSite" id="Hba_11389">
    <property type="protein sequence ID" value="Hba_11389"/>
    <property type="gene ID" value="Hba_11389"/>
</dbReference>
<keyword evidence="1" id="KW-0812">Transmembrane</keyword>
<organism evidence="3 4">
    <name type="scientific">Heterorhabditis bacteriophora</name>
    <name type="common">Entomopathogenic nematode worm</name>
    <dbReference type="NCBI Taxonomy" id="37862"/>
    <lineage>
        <taxon>Eukaryota</taxon>
        <taxon>Metazoa</taxon>
        <taxon>Ecdysozoa</taxon>
        <taxon>Nematoda</taxon>
        <taxon>Chromadorea</taxon>
        <taxon>Rhabditida</taxon>
        <taxon>Rhabditina</taxon>
        <taxon>Rhabditomorpha</taxon>
        <taxon>Strongyloidea</taxon>
        <taxon>Heterorhabditidae</taxon>
        <taxon>Heterorhabditis</taxon>
    </lineage>
</organism>
<evidence type="ECO:0000313" key="4">
    <source>
        <dbReference type="WBParaSite" id="Hba_11389"/>
    </source>
</evidence>
<dbReference type="PANTHER" id="PTHR14387">
    <property type="entry name" value="THADA/DEATH RECEPTOR INTERACTING PROTEIN"/>
    <property type="match status" value="1"/>
</dbReference>
<dbReference type="InterPro" id="IPR051954">
    <property type="entry name" value="tRNA_methyltransferase_THADA"/>
</dbReference>
<keyword evidence="3" id="KW-1185">Reference proteome</keyword>
<evidence type="ECO:0000313" key="3">
    <source>
        <dbReference type="Proteomes" id="UP000095283"/>
    </source>
</evidence>
<evidence type="ECO:0000256" key="1">
    <source>
        <dbReference type="SAM" id="Phobius"/>
    </source>
</evidence>
<feature type="domain" description="DUF2428" evidence="2">
    <location>
        <begin position="464"/>
        <end position="648"/>
    </location>
</feature>
<dbReference type="InterPro" id="IPR019442">
    <property type="entry name" value="THADA/TRM732_DUF2428"/>
</dbReference>
<evidence type="ECO:0000259" key="2">
    <source>
        <dbReference type="Pfam" id="PF10350"/>
    </source>
</evidence>
<feature type="transmembrane region" description="Helical" evidence="1">
    <location>
        <begin position="405"/>
        <end position="423"/>
    </location>
</feature>
<sequence>MVEIIESSTNASVATLREKCLEIESKGVCGMGLLFSKVDKVVLGKIASYNCFLIDCCLNRCLNEGAIKTNESKIVILISTTIKRIMTIMHIHFIYRDFSHPLPALYYSRLVNYIFRSWDSSIDVVCHESVDTFSLLLSNHSLICEQCRARIGCEWVNCLADQLFVSKSACRSHYKCIFILFRTYSSYLNRLDDSYIANLYLSMGNSSLSVVLSDILAFDMMSFGSRWFLHITKIKDCLSSDLENVRTAIMVDCYDNEHRLYSLLAISKFTIFSQKKFESYKKWTDYISVEMIARAILHISTKNISYYLNLNLKYNRYIFDLSFESLSFGANFGRRIMALSTIKCLFKEESLQSNGKTLFLDRLCMSNWLTSNCFKSLIICLDDPFQICQDAALELLTTLNFQSTFVSYYLLIFLVISVIKYVVQDFVSFRNETMVLMKSIRSHNTISSGYRMQVYFYAGPFENTNVKLFTETSQLLLACTWRAHKYVSAILAWLSPLSMLSSDHMREIGQYYWLQLTECKHCGAFETAVAGFTSVCSILWKSYADSFPSPLAWLNQILQVIEGKNDASNLCSTRRSAGLPHLITSILVTEPPNSSKDSVCIAMLSLLEMNGKSLNSRVHSLNVLTALFSSSLLCERITIALEVGFWACRVAVSKCAADSWLERNAAAQLAAALRARIFGVTRISQRDFHVDFKNRQSAYEFFSILFFSFMLLAIRGLPMNVCVLRIVVHNPFFYSLAPFIPACLRILLWCKAEKLRRLSAAALIAIAREEDVKFVLSWIESVKFDGLQQNHVHAIILLLTEVVDIDSKSKFYTRIENFVRRLVASMCDLNRNLFFILCNNLFVKYDVNMDVGGITLAKRPIAQLLLRSQAILTKEYFLDQDMRRELYRYLQKQETIEEVHKPLILRSIDDLKTCSTERDTCNVSLLF</sequence>
<protein>
    <submittedName>
        <fullName evidence="4">DUF2428 domain-containing protein</fullName>
    </submittedName>
</protein>
<keyword evidence="1" id="KW-1133">Transmembrane helix</keyword>
<dbReference type="GO" id="GO:0030488">
    <property type="term" value="P:tRNA methylation"/>
    <property type="evidence" value="ECO:0007669"/>
    <property type="project" value="TreeGrafter"/>
</dbReference>
<accession>A0A1I7X1W3</accession>